<evidence type="ECO:0000313" key="3">
    <source>
        <dbReference type="Proteomes" id="UP000247498"/>
    </source>
</evidence>
<reference evidence="2 3" key="1">
    <citation type="journal article" date="2018" name="Sci. Rep.">
        <title>Raphidocelis subcapitata (=Pseudokirchneriella subcapitata) provides an insight into genome evolution and environmental adaptations in the Sphaeropleales.</title>
        <authorList>
            <person name="Suzuki S."/>
            <person name="Yamaguchi H."/>
            <person name="Nakajima N."/>
            <person name="Kawachi M."/>
        </authorList>
    </citation>
    <scope>NUCLEOTIDE SEQUENCE [LARGE SCALE GENOMIC DNA]</scope>
    <source>
        <strain evidence="2 3">NIES-35</strain>
    </source>
</reference>
<keyword evidence="3" id="KW-1185">Reference proteome</keyword>
<organism evidence="2 3">
    <name type="scientific">Raphidocelis subcapitata</name>
    <dbReference type="NCBI Taxonomy" id="307507"/>
    <lineage>
        <taxon>Eukaryota</taxon>
        <taxon>Viridiplantae</taxon>
        <taxon>Chlorophyta</taxon>
        <taxon>core chlorophytes</taxon>
        <taxon>Chlorophyceae</taxon>
        <taxon>CS clade</taxon>
        <taxon>Sphaeropleales</taxon>
        <taxon>Selenastraceae</taxon>
        <taxon>Raphidocelis</taxon>
    </lineage>
</organism>
<name>A0A2V0PL35_9CHLO</name>
<dbReference type="InterPro" id="IPR028346">
    <property type="entry name" value="HAUS2"/>
</dbReference>
<evidence type="ECO:0000256" key="1">
    <source>
        <dbReference type="SAM" id="MobiDB-lite"/>
    </source>
</evidence>
<comment type="caution">
    <text evidence="2">The sequence shown here is derived from an EMBL/GenBank/DDBJ whole genome shotgun (WGS) entry which is preliminary data.</text>
</comment>
<dbReference type="Proteomes" id="UP000247498">
    <property type="component" value="Unassembled WGS sequence"/>
</dbReference>
<dbReference type="GO" id="GO:0031023">
    <property type="term" value="P:microtubule organizing center organization"/>
    <property type="evidence" value="ECO:0007669"/>
    <property type="project" value="InterPro"/>
</dbReference>
<accession>A0A2V0PL35</accession>
<protein>
    <submittedName>
        <fullName evidence="2">Uncharacterized protein</fullName>
    </submittedName>
</protein>
<evidence type="ECO:0000313" key="2">
    <source>
        <dbReference type="EMBL" id="GBF97725.1"/>
    </source>
</evidence>
<dbReference type="EMBL" id="BDRX01000106">
    <property type="protein sequence ID" value="GBF97725.1"/>
    <property type="molecule type" value="Genomic_DNA"/>
</dbReference>
<feature type="region of interest" description="Disordered" evidence="1">
    <location>
        <begin position="1"/>
        <end position="40"/>
    </location>
</feature>
<dbReference type="AlphaFoldDB" id="A0A2V0PL35"/>
<gene>
    <name evidence="2" type="ORF">Rsub_10889</name>
</gene>
<dbReference type="InParanoid" id="A0A2V0PL35"/>
<dbReference type="GO" id="GO:0051225">
    <property type="term" value="P:spindle assembly"/>
    <property type="evidence" value="ECO:0007669"/>
    <property type="project" value="InterPro"/>
</dbReference>
<dbReference type="Pfam" id="PF15003">
    <property type="entry name" value="HAUS2"/>
    <property type="match status" value="1"/>
</dbReference>
<feature type="compositionally biased region" description="Low complexity" evidence="1">
    <location>
        <begin position="8"/>
        <end position="23"/>
    </location>
</feature>
<proteinExistence type="predicted"/>
<sequence length="215" mass="20511">MAGALGLAPAPSSSGSDNAGAGADPPPAPRGGPPASTSAPASLDVASLLEAIDAAEALCARRLCALAAARRGSAGELADPAALRAAAAAMAAHAAALRRVVASKHAIADRLRASKLRPSVPVEPEAQPAFDALLRAGAGGRALLDHGAAALGWAAALDAAPSCWEDTLRGVPDGARACRAHLAALSAFGAALAAAGGGGGGQVRPAKVAAAGVGV</sequence>